<gene>
    <name evidence="2" type="ORF">GCM10010449_80980</name>
</gene>
<reference evidence="3" key="1">
    <citation type="journal article" date="2019" name="Int. J. Syst. Evol. Microbiol.">
        <title>The Global Catalogue of Microorganisms (GCM) 10K type strain sequencing project: providing services to taxonomists for standard genome sequencing and annotation.</title>
        <authorList>
            <consortium name="The Broad Institute Genomics Platform"/>
            <consortium name="The Broad Institute Genome Sequencing Center for Infectious Disease"/>
            <person name="Wu L."/>
            <person name="Ma J."/>
        </authorList>
    </citation>
    <scope>NUCLEOTIDE SEQUENCE [LARGE SCALE GENOMIC DNA]</scope>
    <source>
        <strain evidence="3">JCM 9092</strain>
    </source>
</reference>
<evidence type="ECO:0000313" key="2">
    <source>
        <dbReference type="EMBL" id="GAA3150428.1"/>
    </source>
</evidence>
<organism evidence="2 3">
    <name type="scientific">Streptomyces rectiviolaceus</name>
    <dbReference type="NCBI Taxonomy" id="332591"/>
    <lineage>
        <taxon>Bacteria</taxon>
        <taxon>Bacillati</taxon>
        <taxon>Actinomycetota</taxon>
        <taxon>Actinomycetes</taxon>
        <taxon>Kitasatosporales</taxon>
        <taxon>Streptomycetaceae</taxon>
        <taxon>Streptomyces</taxon>
    </lineage>
</organism>
<dbReference type="EMBL" id="BAAAUG010000216">
    <property type="protein sequence ID" value="GAA3150428.1"/>
    <property type="molecule type" value="Genomic_DNA"/>
</dbReference>
<proteinExistence type="predicted"/>
<dbReference type="Proteomes" id="UP001501637">
    <property type="component" value="Unassembled WGS sequence"/>
</dbReference>
<keyword evidence="3" id="KW-1185">Reference proteome</keyword>
<protein>
    <submittedName>
        <fullName evidence="2">Uncharacterized protein</fullName>
    </submittedName>
</protein>
<evidence type="ECO:0000256" key="1">
    <source>
        <dbReference type="SAM" id="MobiDB-lite"/>
    </source>
</evidence>
<feature type="compositionally biased region" description="Polar residues" evidence="1">
    <location>
        <begin position="17"/>
        <end position="35"/>
    </location>
</feature>
<accession>A0ABP6NLP7</accession>
<feature type="region of interest" description="Disordered" evidence="1">
    <location>
        <begin position="1"/>
        <end position="69"/>
    </location>
</feature>
<comment type="caution">
    <text evidence="2">The sequence shown here is derived from an EMBL/GenBank/DDBJ whole genome shotgun (WGS) entry which is preliminary data.</text>
</comment>
<sequence>MGTASRESRPHRRPKSANLSGHSTSEAESQESRAQQRAYHPSRETFLQQPSGHPRSPAPDLADQRDSRAVRQVDVARGVEEGEVRAGAFPSPALAWATA</sequence>
<evidence type="ECO:0000313" key="3">
    <source>
        <dbReference type="Proteomes" id="UP001501637"/>
    </source>
</evidence>
<name>A0ABP6NLP7_9ACTN</name>